<keyword evidence="3" id="KW-0731">Sigma factor</keyword>
<dbReference type="SMART" id="SM00421">
    <property type="entry name" value="HTH_LUXR"/>
    <property type="match status" value="1"/>
</dbReference>
<dbReference type="RefSeq" id="WP_136881016.1">
    <property type="nucleotide sequence ID" value="NZ_SWDX01000006.1"/>
</dbReference>
<sequence length="191" mass="22526">MSVKLLKTESEEILLQMIKKGDYLAFEELYSRHFQTVYAMAYNILRDPQQSKDIVQDIFVWFWEHREQWNLTSCRGYLLTAVKFKTANYFRENKVKEAFFAGLSKQQMASEDNSVLMEVRQLNDLILSLTTELPERCQEIFRLSRFNQLSNREIAVKLGITEKTVEAHITSALKKLKEKLGKGHIFLYFLI</sequence>
<name>A0A4U1GD72_9SPHI</name>
<feature type="domain" description="HTH luxR-type" evidence="5">
    <location>
        <begin position="130"/>
        <end position="189"/>
    </location>
</feature>
<dbReference type="InterPro" id="IPR013325">
    <property type="entry name" value="RNA_pol_sigma_r2"/>
</dbReference>
<evidence type="ECO:0000256" key="2">
    <source>
        <dbReference type="ARBA" id="ARBA00023015"/>
    </source>
</evidence>
<dbReference type="EMBL" id="SWDX01000006">
    <property type="protein sequence ID" value="TKC59142.1"/>
    <property type="molecule type" value="Genomic_DNA"/>
</dbReference>
<keyword evidence="4" id="KW-0804">Transcription</keyword>
<dbReference type="SUPFAM" id="SSF88659">
    <property type="entry name" value="Sigma3 and sigma4 domains of RNA polymerase sigma factors"/>
    <property type="match status" value="1"/>
</dbReference>
<dbReference type="InterPro" id="IPR013249">
    <property type="entry name" value="RNA_pol_sigma70_r4_t2"/>
</dbReference>
<evidence type="ECO:0000256" key="3">
    <source>
        <dbReference type="ARBA" id="ARBA00023082"/>
    </source>
</evidence>
<dbReference type="PANTHER" id="PTHR43133">
    <property type="entry name" value="RNA POLYMERASE ECF-TYPE SIGMA FACTO"/>
    <property type="match status" value="1"/>
</dbReference>
<comment type="similarity">
    <text evidence="1">Belongs to the sigma-70 factor family. ECF subfamily.</text>
</comment>
<evidence type="ECO:0000313" key="6">
    <source>
        <dbReference type="EMBL" id="TKC59142.1"/>
    </source>
</evidence>
<keyword evidence="2" id="KW-0805">Transcription regulation</keyword>
<evidence type="ECO:0000259" key="5">
    <source>
        <dbReference type="SMART" id="SM00421"/>
    </source>
</evidence>
<dbReference type="NCBIfam" id="TIGR02985">
    <property type="entry name" value="Sig70_bacteroi1"/>
    <property type="match status" value="1"/>
</dbReference>
<dbReference type="Pfam" id="PF04542">
    <property type="entry name" value="Sigma70_r2"/>
    <property type="match status" value="1"/>
</dbReference>
<dbReference type="InterPro" id="IPR013324">
    <property type="entry name" value="RNA_pol_sigma_r3/r4-like"/>
</dbReference>
<dbReference type="InterPro" id="IPR007627">
    <property type="entry name" value="RNA_pol_sigma70_r2"/>
</dbReference>
<evidence type="ECO:0000256" key="1">
    <source>
        <dbReference type="ARBA" id="ARBA00010641"/>
    </source>
</evidence>
<accession>A0A4U1GD72</accession>
<dbReference type="SUPFAM" id="SSF88946">
    <property type="entry name" value="Sigma2 domain of RNA polymerase sigma factors"/>
    <property type="match status" value="1"/>
</dbReference>
<protein>
    <submittedName>
        <fullName evidence="6">RNA polymerase sigma-70 factor</fullName>
    </submittedName>
</protein>
<dbReference type="PANTHER" id="PTHR43133:SF46">
    <property type="entry name" value="RNA POLYMERASE SIGMA-70 FACTOR ECF SUBFAMILY"/>
    <property type="match status" value="1"/>
</dbReference>
<dbReference type="Gene3D" id="1.10.1740.10">
    <property type="match status" value="1"/>
</dbReference>
<dbReference type="NCBIfam" id="TIGR02937">
    <property type="entry name" value="sigma70-ECF"/>
    <property type="match status" value="1"/>
</dbReference>
<evidence type="ECO:0000256" key="4">
    <source>
        <dbReference type="ARBA" id="ARBA00023163"/>
    </source>
</evidence>
<dbReference type="InterPro" id="IPR014284">
    <property type="entry name" value="RNA_pol_sigma-70_dom"/>
</dbReference>
<dbReference type="InterPro" id="IPR039425">
    <property type="entry name" value="RNA_pol_sigma-70-like"/>
</dbReference>
<evidence type="ECO:0000313" key="7">
    <source>
        <dbReference type="Proteomes" id="UP000309594"/>
    </source>
</evidence>
<dbReference type="Pfam" id="PF08281">
    <property type="entry name" value="Sigma70_r4_2"/>
    <property type="match status" value="1"/>
</dbReference>
<dbReference type="GO" id="GO:0006352">
    <property type="term" value="P:DNA-templated transcription initiation"/>
    <property type="evidence" value="ECO:0007669"/>
    <property type="project" value="InterPro"/>
</dbReference>
<dbReference type="Gene3D" id="1.10.10.10">
    <property type="entry name" value="Winged helix-like DNA-binding domain superfamily/Winged helix DNA-binding domain"/>
    <property type="match status" value="1"/>
</dbReference>
<proteinExistence type="inferred from homology"/>
<organism evidence="6 7">
    <name type="scientific">Pedobacter hiemivivus</name>
    <dbReference type="NCBI Taxonomy" id="2530454"/>
    <lineage>
        <taxon>Bacteria</taxon>
        <taxon>Pseudomonadati</taxon>
        <taxon>Bacteroidota</taxon>
        <taxon>Sphingobacteriia</taxon>
        <taxon>Sphingobacteriales</taxon>
        <taxon>Sphingobacteriaceae</taxon>
        <taxon>Pedobacter</taxon>
    </lineage>
</organism>
<dbReference type="GO" id="GO:0016987">
    <property type="term" value="F:sigma factor activity"/>
    <property type="evidence" value="ECO:0007669"/>
    <property type="project" value="UniProtKB-KW"/>
</dbReference>
<dbReference type="InterPro" id="IPR036388">
    <property type="entry name" value="WH-like_DNA-bd_sf"/>
</dbReference>
<dbReference type="AlphaFoldDB" id="A0A4U1GD72"/>
<dbReference type="GO" id="GO:0003677">
    <property type="term" value="F:DNA binding"/>
    <property type="evidence" value="ECO:0007669"/>
    <property type="project" value="InterPro"/>
</dbReference>
<gene>
    <name evidence="6" type="ORF">FBD94_16545</name>
</gene>
<comment type="caution">
    <text evidence="6">The sequence shown here is derived from an EMBL/GenBank/DDBJ whole genome shotgun (WGS) entry which is preliminary data.</text>
</comment>
<dbReference type="Proteomes" id="UP000309594">
    <property type="component" value="Unassembled WGS sequence"/>
</dbReference>
<reference evidence="6 7" key="1">
    <citation type="submission" date="2019-04" db="EMBL/GenBank/DDBJ databases">
        <title>Pedobacter sp. RP-1-16 sp. nov., isolated from Arctic soil.</title>
        <authorList>
            <person name="Dahal R.H."/>
            <person name="Kim D.-U."/>
        </authorList>
    </citation>
    <scope>NUCLEOTIDE SEQUENCE [LARGE SCALE GENOMIC DNA]</scope>
    <source>
        <strain evidence="6 7">RP-1-16</strain>
    </source>
</reference>
<dbReference type="InterPro" id="IPR000792">
    <property type="entry name" value="Tscrpt_reg_LuxR_C"/>
</dbReference>
<dbReference type="InterPro" id="IPR014327">
    <property type="entry name" value="RNA_pol_sigma70_bacteroid"/>
</dbReference>